<name>A0A6N8EI93_9GAMM</name>
<reference evidence="1 2" key="1">
    <citation type="submission" date="2019-11" db="EMBL/GenBank/DDBJ databases">
        <title>Whole-genome sequence of the anaerobic purple sulfur bacterium Allochromatium palmeri DSM 15591.</title>
        <authorList>
            <person name="Kyndt J.A."/>
            <person name="Meyer T.E."/>
        </authorList>
    </citation>
    <scope>NUCLEOTIDE SEQUENCE [LARGE SCALE GENOMIC DNA]</scope>
    <source>
        <strain evidence="1 2">DSM 15591</strain>
    </source>
</reference>
<protein>
    <submittedName>
        <fullName evidence="1">Uncharacterized protein</fullName>
    </submittedName>
</protein>
<proteinExistence type="predicted"/>
<keyword evidence="2" id="KW-1185">Reference proteome</keyword>
<dbReference type="EMBL" id="WNKT01000046">
    <property type="protein sequence ID" value="MTW22619.1"/>
    <property type="molecule type" value="Genomic_DNA"/>
</dbReference>
<organism evidence="1 2">
    <name type="scientific">Allochromatium palmeri</name>
    <dbReference type="NCBI Taxonomy" id="231048"/>
    <lineage>
        <taxon>Bacteria</taxon>
        <taxon>Pseudomonadati</taxon>
        <taxon>Pseudomonadota</taxon>
        <taxon>Gammaproteobacteria</taxon>
        <taxon>Chromatiales</taxon>
        <taxon>Chromatiaceae</taxon>
        <taxon>Allochromatium</taxon>
    </lineage>
</organism>
<evidence type="ECO:0000313" key="2">
    <source>
        <dbReference type="Proteomes" id="UP000434044"/>
    </source>
</evidence>
<dbReference type="RefSeq" id="WP_155451180.1">
    <property type="nucleotide sequence ID" value="NZ_WNKT01000046.1"/>
</dbReference>
<dbReference type="AlphaFoldDB" id="A0A6N8EI93"/>
<gene>
    <name evidence="1" type="ORF">GJ668_16235</name>
</gene>
<accession>A0A6N8EI93</accession>
<sequence length="72" mass="8153">MIHTSLMDVDRVQVNRRYFPAIESRPGFWTLDIVLTQCSGTETRISAFSDNPLHVEMTALLLKNFEELGVAA</sequence>
<comment type="caution">
    <text evidence="1">The sequence shown here is derived from an EMBL/GenBank/DDBJ whole genome shotgun (WGS) entry which is preliminary data.</text>
</comment>
<dbReference type="Proteomes" id="UP000434044">
    <property type="component" value="Unassembled WGS sequence"/>
</dbReference>
<evidence type="ECO:0000313" key="1">
    <source>
        <dbReference type="EMBL" id="MTW22619.1"/>
    </source>
</evidence>